<dbReference type="InterPro" id="IPR024983">
    <property type="entry name" value="CHAT_dom"/>
</dbReference>
<reference evidence="2" key="2">
    <citation type="submission" date="2023-05" db="EMBL/GenBank/DDBJ databases">
        <authorList>
            <consortium name="Lawrence Berkeley National Laboratory"/>
            <person name="Steindorff A."/>
            <person name="Hensen N."/>
            <person name="Bonometti L."/>
            <person name="Westerberg I."/>
            <person name="Brannstrom I.O."/>
            <person name="Guillou S."/>
            <person name="Cros-Aarteil S."/>
            <person name="Calhoun S."/>
            <person name="Haridas S."/>
            <person name="Kuo A."/>
            <person name="Mondo S."/>
            <person name="Pangilinan J."/>
            <person name="Riley R."/>
            <person name="Labutti K."/>
            <person name="Andreopoulos B."/>
            <person name="Lipzen A."/>
            <person name="Chen C."/>
            <person name="Yanf M."/>
            <person name="Daum C."/>
            <person name="Ng V."/>
            <person name="Clum A."/>
            <person name="Ohm R."/>
            <person name="Martin F."/>
            <person name="Silar P."/>
            <person name="Natvig D."/>
            <person name="Lalanne C."/>
            <person name="Gautier V."/>
            <person name="Ament-Velasquez S.L."/>
            <person name="Kruys A."/>
            <person name="Hutchinson M.I."/>
            <person name="Powell A.J."/>
            <person name="Barry K."/>
            <person name="Miller A.N."/>
            <person name="Grigoriev I.V."/>
            <person name="Debuchy R."/>
            <person name="Gladieux P."/>
            <person name="Thoren M.H."/>
            <person name="Johannesson H."/>
        </authorList>
    </citation>
    <scope>NUCLEOTIDE SEQUENCE</scope>
    <source>
        <strain evidence="2">CBS 103.79</strain>
    </source>
</reference>
<evidence type="ECO:0000313" key="3">
    <source>
        <dbReference type="Proteomes" id="UP001303889"/>
    </source>
</evidence>
<organism evidence="2 3">
    <name type="scientific">Staphylotrichum tortipilum</name>
    <dbReference type="NCBI Taxonomy" id="2831512"/>
    <lineage>
        <taxon>Eukaryota</taxon>
        <taxon>Fungi</taxon>
        <taxon>Dikarya</taxon>
        <taxon>Ascomycota</taxon>
        <taxon>Pezizomycotina</taxon>
        <taxon>Sordariomycetes</taxon>
        <taxon>Sordariomycetidae</taxon>
        <taxon>Sordariales</taxon>
        <taxon>Chaetomiaceae</taxon>
        <taxon>Staphylotrichum</taxon>
    </lineage>
</organism>
<dbReference type="Proteomes" id="UP001303889">
    <property type="component" value="Unassembled WGS sequence"/>
</dbReference>
<reference evidence="2" key="1">
    <citation type="journal article" date="2023" name="Mol. Phylogenet. Evol.">
        <title>Genome-scale phylogeny and comparative genomics of the fungal order Sordariales.</title>
        <authorList>
            <person name="Hensen N."/>
            <person name="Bonometti L."/>
            <person name="Westerberg I."/>
            <person name="Brannstrom I.O."/>
            <person name="Guillou S."/>
            <person name="Cros-Aarteil S."/>
            <person name="Calhoun S."/>
            <person name="Haridas S."/>
            <person name="Kuo A."/>
            <person name="Mondo S."/>
            <person name="Pangilinan J."/>
            <person name="Riley R."/>
            <person name="LaButti K."/>
            <person name="Andreopoulos B."/>
            <person name="Lipzen A."/>
            <person name="Chen C."/>
            <person name="Yan M."/>
            <person name="Daum C."/>
            <person name="Ng V."/>
            <person name="Clum A."/>
            <person name="Steindorff A."/>
            <person name="Ohm R.A."/>
            <person name="Martin F."/>
            <person name="Silar P."/>
            <person name="Natvig D.O."/>
            <person name="Lalanne C."/>
            <person name="Gautier V."/>
            <person name="Ament-Velasquez S.L."/>
            <person name="Kruys A."/>
            <person name="Hutchinson M.I."/>
            <person name="Powell A.J."/>
            <person name="Barry K."/>
            <person name="Miller A.N."/>
            <person name="Grigoriev I.V."/>
            <person name="Debuchy R."/>
            <person name="Gladieux P."/>
            <person name="Hiltunen Thoren M."/>
            <person name="Johannesson H."/>
        </authorList>
    </citation>
    <scope>NUCLEOTIDE SEQUENCE</scope>
    <source>
        <strain evidence="2">CBS 103.79</strain>
    </source>
</reference>
<sequence>MIIPPQRCAPEGLNPTSNLISTFAHRGLSLSDLTTTLASAECHLHSLPPSSPSLPSAHLGCGIARLLRGEPLAAFPHFKNAAQSNADPAPHHLALCYALHCLFLTYSWAASGQTVPADEMDPLYDMGRAIPVWTERITSLEQQCGGRGLSGKLRVLLERQRAVAALPMGGERQRDMAVEVIGEAGNLVEEGVPSAVVAPGVLEMAGVWRRAGGGLGYAEEVVKWLQEGFQMEGDEVGVAYCEVAMGDLVSAPAGPVEYWGVMVRPGLDRVVSEPMVGDGEVVVAAEEIDEAASHYEIARVLFEQSESKRGLATVELRNGYLAVLRARLVDGSLSGLQEALHCCSTAEAEFEACGDTLSFQTARAHAILCRVALGQRPEDTVSAREIGTWGRTDGSISYAMGLGLFLAAQARRWTADEGDYEKGVAALRLAEALFDGLGLPRSCTAAIADQMSVHDMLGEHDRFVITAERALKVYTGLADDASSPSLAAWARTRSADVLGRMVRRAIEREDPDQIASAVSRLRSIHSASHSGSSSHSATVDLLSDLIRKMDMAIADPASCPSIDDLDDIDVNLVGEAASAQSTQTLVDAAEFQELMFRAKHARRGGDMDEADAFWDRAEKKVQESQDPHMGELLMANIAADRKQYDVSAAHLRAYCESRLEAAADLVRRSDQSVADIVQLFGQQSAEIYALVFPGLARVKQFGDAEEMLDALVKERGEDWWKVGDAVGNLTAAAEVMEGQAQFPHAWKLYQQAIQIFEDRRARLSVDEFKMSLAGSSRLQGLYFKAARTAIKWHSSSPKPSSDPAHPHQVPQRLEDAFRTLEQGKARSLLDLMAAGSLMYGSLVPSEITAWDEFKHTSTLLATKRGLLRQQYALEPPNTGHIQKLEAEISEAESQLGQQEEHLFANESPSARRFVTPTDVTDINTLRTHLDKNTAVLQYSYRGDDFLTWAITTDGMIELHHRAVSEVDLELHARRFREQCHNAAPPDTQQPDARWLSTLLFPFSKALSKAHLILIPYRALHTLPFHALPLPNTTTPLLTTHTISYLPSATCITHLPPSPPPTPNRVLAIGSPSNMLYHDPLTGTTDTLLALPFAAAEARAVAAITAPDSVCLVGSEATKSAVTSRLKAIDTLHLATHGLLCAEVPMHSSVALADGEELTVGELLGGRTGAKLVVLSACETGVGGTVGGGEGDDVVGFVRSLLAVGVKGAVVSLWAVSDRATGVLMGEFYRGLGRGEGPAEALARAQRLVSGLGKAKGQEEVRSVRPEKEKEGVSEYAHPRLWAPFIFVGVR</sequence>
<name>A0AAN6MR16_9PEZI</name>
<keyword evidence="3" id="KW-1185">Reference proteome</keyword>
<dbReference type="PANTHER" id="PTHR10098">
    <property type="entry name" value="RAPSYN-RELATED"/>
    <property type="match status" value="1"/>
</dbReference>
<dbReference type="PANTHER" id="PTHR10098:SF108">
    <property type="entry name" value="TETRATRICOPEPTIDE REPEAT PROTEIN 28"/>
    <property type="match status" value="1"/>
</dbReference>
<comment type="caution">
    <text evidence="2">The sequence shown here is derived from an EMBL/GenBank/DDBJ whole genome shotgun (WGS) entry which is preliminary data.</text>
</comment>
<gene>
    <name evidence="2" type="ORF">C8A05DRAFT_13281</name>
</gene>
<dbReference type="InterPro" id="IPR011990">
    <property type="entry name" value="TPR-like_helical_dom_sf"/>
</dbReference>
<accession>A0AAN6MR16</accession>
<protein>
    <submittedName>
        <fullName evidence="2">Tetratricopeptide repeat protein 28</fullName>
    </submittedName>
</protein>
<dbReference type="Pfam" id="PF12770">
    <property type="entry name" value="CHAT"/>
    <property type="match status" value="1"/>
</dbReference>
<dbReference type="SUPFAM" id="SSF48452">
    <property type="entry name" value="TPR-like"/>
    <property type="match status" value="1"/>
</dbReference>
<proteinExistence type="predicted"/>
<dbReference type="EMBL" id="MU855380">
    <property type="protein sequence ID" value="KAK3904859.1"/>
    <property type="molecule type" value="Genomic_DNA"/>
</dbReference>
<feature type="domain" description="CHAT" evidence="1">
    <location>
        <begin position="990"/>
        <end position="1288"/>
    </location>
</feature>
<evidence type="ECO:0000259" key="1">
    <source>
        <dbReference type="Pfam" id="PF12770"/>
    </source>
</evidence>
<evidence type="ECO:0000313" key="2">
    <source>
        <dbReference type="EMBL" id="KAK3904859.1"/>
    </source>
</evidence>